<feature type="transmembrane region" description="Helical" evidence="10">
    <location>
        <begin position="303"/>
        <end position="323"/>
    </location>
</feature>
<feature type="transmembrane region" description="Helical" evidence="10">
    <location>
        <begin position="59"/>
        <end position="78"/>
    </location>
</feature>
<dbReference type="Pfam" id="PF00654">
    <property type="entry name" value="Voltage_CLC"/>
    <property type="match status" value="1"/>
</dbReference>
<keyword evidence="3 10" id="KW-0812">Transmembrane</keyword>
<dbReference type="OrthoDB" id="9812438at2"/>
<dbReference type="GO" id="GO:0005254">
    <property type="term" value="F:chloride channel activity"/>
    <property type="evidence" value="ECO:0007669"/>
    <property type="project" value="UniProtKB-KW"/>
</dbReference>
<dbReference type="RefSeq" id="WP_017895964.1">
    <property type="nucleotide sequence ID" value="NZ_CBXI010000006.1"/>
</dbReference>
<dbReference type="InterPro" id="IPR001807">
    <property type="entry name" value="ClC"/>
</dbReference>
<reference evidence="11 12" key="1">
    <citation type="journal article" date="2015" name="Genome Announc.">
        <title>Draft Genome Sequence of Clostridium tyrobutyricum Strain DIVETGP, Isolated from Cow's Milk for Grana Padano Production.</title>
        <authorList>
            <person name="Soggiu A."/>
            <person name="Piras C."/>
            <person name="Gaiarsa S."/>
            <person name="Sassera D."/>
            <person name="Roncada P."/>
            <person name="Bendixen E."/>
            <person name="Brasca M."/>
            <person name="Bonizzi L."/>
        </authorList>
    </citation>
    <scope>NUCLEOTIDE SEQUENCE [LARGE SCALE GENOMIC DNA]</scope>
    <source>
        <strain evidence="11 12">DIVETGP</strain>
    </source>
</reference>
<dbReference type="Gene3D" id="1.10.3080.10">
    <property type="entry name" value="Clc chloride channel"/>
    <property type="match status" value="1"/>
</dbReference>
<dbReference type="SUPFAM" id="SSF81340">
    <property type="entry name" value="Clc chloride channel"/>
    <property type="match status" value="1"/>
</dbReference>
<evidence type="ECO:0000256" key="2">
    <source>
        <dbReference type="ARBA" id="ARBA00022448"/>
    </source>
</evidence>
<feature type="transmembrane region" description="Helical" evidence="10">
    <location>
        <begin position="21"/>
        <end position="39"/>
    </location>
</feature>
<evidence type="ECO:0000256" key="6">
    <source>
        <dbReference type="ARBA" id="ARBA00023136"/>
    </source>
</evidence>
<feature type="transmembrane region" description="Helical" evidence="10">
    <location>
        <begin position="266"/>
        <end position="282"/>
    </location>
</feature>
<dbReference type="PANTHER" id="PTHR43427:SF6">
    <property type="entry name" value="CHLORIDE CHANNEL PROTEIN CLC-E"/>
    <property type="match status" value="1"/>
</dbReference>
<evidence type="ECO:0000313" key="12">
    <source>
        <dbReference type="Proteomes" id="UP000019482"/>
    </source>
</evidence>
<keyword evidence="6 10" id="KW-0472">Membrane</keyword>
<keyword evidence="2" id="KW-0813">Transport</keyword>
<evidence type="ECO:0000256" key="4">
    <source>
        <dbReference type="ARBA" id="ARBA00022989"/>
    </source>
</evidence>
<dbReference type="AlphaFoldDB" id="W6N5B5"/>
<protein>
    <submittedName>
        <fullName evidence="11">Chloride channel protein</fullName>
    </submittedName>
</protein>
<feature type="transmembrane region" description="Helical" evidence="10">
    <location>
        <begin position="357"/>
        <end position="374"/>
    </location>
</feature>
<sequence>MKNYEKLLNWRNFKIRLIFEGIIVGLFVGIVISLFRFLVGKSEMYLNEIYMMLSLNHRLIPIWIALIAFLGYFIGLLIKRQPIIIGSGIPQVEGVILRKLHMNWYKVAAGKFIGSLVSIGSGLSMGIEGPSVQIGAALGQGIGTLMKRTKIEIKYLVTSGVSAGISTAFNAPVAGTMFALEEVHKNFSPLVLVSALSSALSSDFISREFFGMKPVFNFKNIVVLPLGYYPCIIILGIIIGAAGVGFSKVLLRTQAIYSKVGIKLELRPIIPFVISAAVAFFLPQALGEGNTLIMLLTKTDWTFKILVVILLVKFIFTMISTGSGAPGGIFLPLFAVGAIIGCIYGNVLVYFFNFKSIYIGSFVILAMAGYFSSVVKSPITGTILVVEMTGSFNNLLPCAIMSITAYLISDILNSKPIYQELLDRLLNNNFKYQKRI</sequence>
<keyword evidence="5" id="KW-0406">Ion transport</keyword>
<keyword evidence="12" id="KW-1185">Reference proteome</keyword>
<keyword evidence="8" id="KW-0868">Chloride</keyword>
<dbReference type="PRINTS" id="PR00762">
    <property type="entry name" value="CLCHANNEL"/>
</dbReference>
<evidence type="ECO:0000256" key="1">
    <source>
        <dbReference type="ARBA" id="ARBA00004141"/>
    </source>
</evidence>
<organism evidence="11 12">
    <name type="scientific">Clostridium tyrobutyricum DIVETGP</name>
    <dbReference type="NCBI Taxonomy" id="1408889"/>
    <lineage>
        <taxon>Bacteria</taxon>
        <taxon>Bacillati</taxon>
        <taxon>Bacillota</taxon>
        <taxon>Clostridia</taxon>
        <taxon>Eubacteriales</taxon>
        <taxon>Clostridiaceae</taxon>
        <taxon>Clostridium</taxon>
    </lineage>
</organism>
<dbReference type="PANTHER" id="PTHR43427">
    <property type="entry name" value="CHLORIDE CHANNEL PROTEIN CLC-E"/>
    <property type="match status" value="1"/>
</dbReference>
<accession>W6N5B5</accession>
<keyword evidence="4 10" id="KW-1133">Transmembrane helix</keyword>
<dbReference type="InterPro" id="IPR014743">
    <property type="entry name" value="Cl-channel_core"/>
</dbReference>
<feature type="transmembrane region" description="Helical" evidence="10">
    <location>
        <begin position="226"/>
        <end position="246"/>
    </location>
</feature>
<name>W6N5B5_CLOTY</name>
<proteinExistence type="predicted"/>
<evidence type="ECO:0000256" key="3">
    <source>
        <dbReference type="ARBA" id="ARBA00022692"/>
    </source>
</evidence>
<dbReference type="InterPro" id="IPR050368">
    <property type="entry name" value="ClC-type_chloride_channel"/>
</dbReference>
<evidence type="ECO:0000256" key="5">
    <source>
        <dbReference type="ARBA" id="ARBA00023065"/>
    </source>
</evidence>
<gene>
    <name evidence="11" type="ORF">CTDIVETGP_0484</name>
</gene>
<comment type="caution">
    <text evidence="11">The sequence shown here is derived from an EMBL/GenBank/DDBJ whole genome shotgun (WGS) entry which is preliminary data.</text>
</comment>
<evidence type="ECO:0000256" key="8">
    <source>
        <dbReference type="ARBA" id="ARBA00023214"/>
    </source>
</evidence>
<evidence type="ECO:0000256" key="7">
    <source>
        <dbReference type="ARBA" id="ARBA00023173"/>
    </source>
</evidence>
<dbReference type="EMBL" id="CBXI010000006">
    <property type="protein sequence ID" value="CDL90414.1"/>
    <property type="molecule type" value="Genomic_DNA"/>
</dbReference>
<evidence type="ECO:0000256" key="9">
    <source>
        <dbReference type="ARBA" id="ARBA00023303"/>
    </source>
</evidence>
<feature type="transmembrane region" description="Helical" evidence="10">
    <location>
        <begin position="329"/>
        <end position="352"/>
    </location>
</feature>
<comment type="subcellular location">
    <subcellularLocation>
        <location evidence="1">Membrane</location>
        <topology evidence="1">Multi-pass membrane protein</topology>
    </subcellularLocation>
</comment>
<keyword evidence="9" id="KW-0407">Ion channel</keyword>
<dbReference type="CDD" id="cd01031">
    <property type="entry name" value="EriC"/>
    <property type="match status" value="1"/>
</dbReference>
<feature type="transmembrane region" description="Helical" evidence="10">
    <location>
        <begin position="155"/>
        <end position="180"/>
    </location>
</feature>
<evidence type="ECO:0000256" key="10">
    <source>
        <dbReference type="SAM" id="Phobius"/>
    </source>
</evidence>
<dbReference type="Proteomes" id="UP000019482">
    <property type="component" value="Unassembled WGS sequence"/>
</dbReference>
<dbReference type="GeneID" id="29420115"/>
<evidence type="ECO:0000313" key="11">
    <source>
        <dbReference type="EMBL" id="CDL90414.1"/>
    </source>
</evidence>
<dbReference type="GO" id="GO:0034707">
    <property type="term" value="C:chloride channel complex"/>
    <property type="evidence" value="ECO:0007669"/>
    <property type="project" value="UniProtKB-KW"/>
</dbReference>
<keyword evidence="7" id="KW-0869">Chloride channel</keyword>